<evidence type="ECO:0000256" key="7">
    <source>
        <dbReference type="ARBA" id="ARBA00023136"/>
    </source>
</evidence>
<protein>
    <recommendedName>
        <fullName evidence="8">Peroxisomal ATPase PEX6</fullName>
    </recommendedName>
    <alternativeName>
        <fullName evidence="9">Peroxin-6</fullName>
    </alternativeName>
</protein>
<dbReference type="InterPro" id="IPR027417">
    <property type="entry name" value="P-loop_NTPase"/>
</dbReference>
<dbReference type="FunFam" id="3.40.50.300:FF:000109">
    <property type="entry name" value="Peroxisomal biogenesis factor 6"/>
    <property type="match status" value="1"/>
</dbReference>
<gene>
    <name evidence="13" type="primary">LOC112689805</name>
</gene>
<dbReference type="GO" id="GO:0005778">
    <property type="term" value="C:peroxisomal membrane"/>
    <property type="evidence" value="ECO:0007669"/>
    <property type="project" value="TreeGrafter"/>
</dbReference>
<evidence type="ECO:0000256" key="10">
    <source>
        <dbReference type="ARBA" id="ARBA00048778"/>
    </source>
</evidence>
<evidence type="ECO:0000256" key="5">
    <source>
        <dbReference type="ARBA" id="ARBA00022801"/>
    </source>
</evidence>
<keyword evidence="5" id="KW-0378">Hydrolase</keyword>
<keyword evidence="6" id="KW-0067">ATP-binding</keyword>
<dbReference type="PANTHER" id="PTHR23077">
    <property type="entry name" value="AAA-FAMILY ATPASE"/>
    <property type="match status" value="1"/>
</dbReference>
<evidence type="ECO:0000256" key="1">
    <source>
        <dbReference type="ARBA" id="ARBA00004370"/>
    </source>
</evidence>
<dbReference type="PANTHER" id="PTHR23077:SF9">
    <property type="entry name" value="PEROXISOMAL ATPASE PEX6"/>
    <property type="match status" value="1"/>
</dbReference>
<name>A0A8B8GA08_9HEMI</name>
<comment type="catalytic activity">
    <reaction evidence="10">
        <text>ATP + H2O = ADP + phosphate + H(+)</text>
        <dbReference type="Rhea" id="RHEA:13065"/>
        <dbReference type="ChEBI" id="CHEBI:15377"/>
        <dbReference type="ChEBI" id="CHEBI:15378"/>
        <dbReference type="ChEBI" id="CHEBI:30616"/>
        <dbReference type="ChEBI" id="CHEBI:43474"/>
        <dbReference type="ChEBI" id="CHEBI:456216"/>
    </reaction>
    <physiologicalReaction direction="left-to-right" evidence="10">
        <dbReference type="Rhea" id="RHEA:13066"/>
    </physiologicalReaction>
</comment>
<dbReference type="InterPro" id="IPR050168">
    <property type="entry name" value="AAA_ATPase_domain"/>
</dbReference>
<dbReference type="GO" id="GO:0016558">
    <property type="term" value="P:protein import into peroxisome matrix"/>
    <property type="evidence" value="ECO:0007669"/>
    <property type="project" value="TreeGrafter"/>
</dbReference>
<evidence type="ECO:0000256" key="4">
    <source>
        <dbReference type="ARBA" id="ARBA00022741"/>
    </source>
</evidence>
<dbReference type="Gene3D" id="3.40.50.300">
    <property type="entry name" value="P-loop containing nucleotide triphosphate hydrolases"/>
    <property type="match status" value="2"/>
</dbReference>
<dbReference type="GeneID" id="112689805"/>
<dbReference type="PROSITE" id="PS00674">
    <property type="entry name" value="AAA"/>
    <property type="match status" value="1"/>
</dbReference>
<feature type="domain" description="AAA+ ATPase" evidence="11">
    <location>
        <begin position="578"/>
        <end position="717"/>
    </location>
</feature>
<dbReference type="RefSeq" id="XP_025419451.1">
    <property type="nucleotide sequence ID" value="XM_025563666.1"/>
</dbReference>
<evidence type="ECO:0000256" key="9">
    <source>
        <dbReference type="ARBA" id="ARBA00034920"/>
    </source>
</evidence>
<evidence type="ECO:0000259" key="11">
    <source>
        <dbReference type="SMART" id="SM00382"/>
    </source>
</evidence>
<evidence type="ECO:0000256" key="8">
    <source>
        <dbReference type="ARBA" id="ARBA00034811"/>
    </source>
</evidence>
<dbReference type="InterPro" id="IPR003960">
    <property type="entry name" value="ATPase_AAA_CS"/>
</dbReference>
<keyword evidence="12" id="KW-1185">Reference proteome</keyword>
<dbReference type="Pfam" id="PF00004">
    <property type="entry name" value="AAA"/>
    <property type="match status" value="2"/>
</dbReference>
<evidence type="ECO:0000256" key="3">
    <source>
        <dbReference type="ARBA" id="ARBA00022593"/>
    </source>
</evidence>
<accession>A0A8B8GA08</accession>
<dbReference type="InterPro" id="IPR003593">
    <property type="entry name" value="AAA+_ATPase"/>
</dbReference>
<evidence type="ECO:0000313" key="12">
    <source>
        <dbReference type="Proteomes" id="UP000694846"/>
    </source>
</evidence>
<reference evidence="13" key="1">
    <citation type="submission" date="2025-08" db="UniProtKB">
        <authorList>
            <consortium name="RefSeq"/>
        </authorList>
    </citation>
    <scope>IDENTIFICATION</scope>
    <source>
        <tissue evidence="13">Whole body</tissue>
    </source>
</reference>
<dbReference type="Proteomes" id="UP000694846">
    <property type="component" value="Unplaced"/>
</dbReference>
<comment type="similarity">
    <text evidence="2">Belongs to the AAA ATPase family.</text>
</comment>
<dbReference type="GO" id="GO:0005829">
    <property type="term" value="C:cytosol"/>
    <property type="evidence" value="ECO:0007669"/>
    <property type="project" value="TreeGrafter"/>
</dbReference>
<evidence type="ECO:0000256" key="2">
    <source>
        <dbReference type="ARBA" id="ARBA00006914"/>
    </source>
</evidence>
<organism evidence="12 13">
    <name type="scientific">Sipha flava</name>
    <name type="common">yellow sugarcane aphid</name>
    <dbReference type="NCBI Taxonomy" id="143950"/>
    <lineage>
        <taxon>Eukaryota</taxon>
        <taxon>Metazoa</taxon>
        <taxon>Ecdysozoa</taxon>
        <taxon>Arthropoda</taxon>
        <taxon>Hexapoda</taxon>
        <taxon>Insecta</taxon>
        <taxon>Pterygota</taxon>
        <taxon>Neoptera</taxon>
        <taxon>Paraneoptera</taxon>
        <taxon>Hemiptera</taxon>
        <taxon>Sternorrhyncha</taxon>
        <taxon>Aphidomorpha</taxon>
        <taxon>Aphidoidea</taxon>
        <taxon>Aphididae</taxon>
        <taxon>Sipha</taxon>
    </lineage>
</organism>
<comment type="subcellular location">
    <subcellularLocation>
        <location evidence="1">Membrane</location>
    </subcellularLocation>
</comment>
<dbReference type="OrthoDB" id="2187at2759"/>
<feature type="domain" description="AAA+ ATPase" evidence="11">
    <location>
        <begin position="331"/>
        <end position="462"/>
    </location>
</feature>
<keyword evidence="4" id="KW-0547">Nucleotide-binding</keyword>
<keyword evidence="3" id="KW-0962">Peroxisome biogenesis</keyword>
<sequence length="809" mass="92821">MRFQRLYLFKYISFISYVLKSCFTRIKSQEILKVLLHNLQTRVLFGSEISFECVPDNILEKLVLQCYDEQSIVKYSLQIHKCLFVSQETLNKLKLKNMQWVLVNVKTTESSALPVLYYNKIIVLNAFEESKCLLTSTNIFNLSNCDHTAQAIMLRIIKPLRDYEPKITKKVSISVVKPLVYHDSSQILLDKVFYNYFSLPKFVSIGELLKLDVKKCYPEFKYLAKPSSNSIVYIKIIELEGKNEQIYFYNCKSSFNISNLYSKLNEVKCFTNTYLPAEKEYSINNLKNLNIHNYKDFILNVIPGGMNDEGELLMSWIKPFILQKHTDFHSLKPIFLVCGVNECGKELLIESVSQYLGLKYISKCCFDWPTNNISQLKKKIEYYFDDIRKMTPCLLHLENIEALCLSSTNDLEQELLDIFSKQIHIKTSKPIVIIATAKSKEELSPVFLRLFLQCHKVGNLSKTNREQLLKWILKRDSIALDDTMISNILDHTSGFNYMNYMTLLLMSSKHQMRTQNKYTERTLNEPDIMFSINTINAMFSKSIGAPKIQVVKWDDVGGLANVKEEIMSALRPSVLHMKRSGILLYGPPGTGKTLLAKAVATEYKYNFLSIKGPELLNMYIGQSEANVREVFNKARSATPCILFFDELDSLAPKRGQNGDSGGVGDRVVSQLLTEMDGLTSENYQIFILGATNRPDLIDSALLRPGRLDKSVYVGGCDDKESKLHVLKALTKKFNMSSNVYLEDLIDNLPQQVTGAELYGMCHNAWLHSARRVIQQQIVNNKDKLQVFDDHLIVTQEDFTNALNESFKQK</sequence>
<dbReference type="SMART" id="SM00382">
    <property type="entry name" value="AAA"/>
    <property type="match status" value="2"/>
</dbReference>
<dbReference type="GO" id="GO:0005524">
    <property type="term" value="F:ATP binding"/>
    <property type="evidence" value="ECO:0007669"/>
    <property type="project" value="UniProtKB-KW"/>
</dbReference>
<keyword evidence="7" id="KW-0472">Membrane</keyword>
<evidence type="ECO:0000256" key="6">
    <source>
        <dbReference type="ARBA" id="ARBA00022840"/>
    </source>
</evidence>
<proteinExistence type="inferred from homology"/>
<dbReference type="AlphaFoldDB" id="A0A8B8GA08"/>
<dbReference type="CTD" id="5190"/>
<dbReference type="InterPro" id="IPR003959">
    <property type="entry name" value="ATPase_AAA_core"/>
</dbReference>
<dbReference type="SUPFAM" id="SSF52540">
    <property type="entry name" value="P-loop containing nucleoside triphosphate hydrolases"/>
    <property type="match status" value="2"/>
</dbReference>
<dbReference type="Gene3D" id="1.10.8.60">
    <property type="match status" value="1"/>
</dbReference>
<dbReference type="GO" id="GO:0016887">
    <property type="term" value="F:ATP hydrolysis activity"/>
    <property type="evidence" value="ECO:0007669"/>
    <property type="project" value="InterPro"/>
</dbReference>
<evidence type="ECO:0000313" key="13">
    <source>
        <dbReference type="RefSeq" id="XP_025419451.1"/>
    </source>
</evidence>